<evidence type="ECO:0000256" key="7">
    <source>
        <dbReference type="PROSITE-ProRule" id="PRU00027"/>
    </source>
</evidence>
<dbReference type="PANTHER" id="PTHR32166:SF121">
    <property type="entry name" value="DUF659 DOMAIN-CONTAINING PROTEIN"/>
    <property type="match status" value="1"/>
</dbReference>
<dbReference type="GO" id="GO:0046983">
    <property type="term" value="F:protein dimerization activity"/>
    <property type="evidence" value="ECO:0007669"/>
    <property type="project" value="InterPro"/>
</dbReference>
<evidence type="ECO:0000259" key="8">
    <source>
        <dbReference type="PROSITE" id="PS50808"/>
    </source>
</evidence>
<organism evidence="9 10">
    <name type="scientific">Dendrobium catenatum</name>
    <dbReference type="NCBI Taxonomy" id="906689"/>
    <lineage>
        <taxon>Eukaryota</taxon>
        <taxon>Viridiplantae</taxon>
        <taxon>Streptophyta</taxon>
        <taxon>Embryophyta</taxon>
        <taxon>Tracheophyta</taxon>
        <taxon>Spermatophyta</taxon>
        <taxon>Magnoliopsida</taxon>
        <taxon>Liliopsida</taxon>
        <taxon>Asparagales</taxon>
        <taxon>Orchidaceae</taxon>
        <taxon>Epidendroideae</taxon>
        <taxon>Malaxideae</taxon>
        <taxon>Dendrobiinae</taxon>
        <taxon>Dendrobium</taxon>
    </lineage>
</organism>
<dbReference type="SUPFAM" id="SSF53098">
    <property type="entry name" value="Ribonuclease H-like"/>
    <property type="match status" value="1"/>
</dbReference>
<keyword evidence="2" id="KW-0479">Metal-binding</keyword>
<dbReference type="STRING" id="906689.A0A2I0WNV1"/>
<keyword evidence="3 7" id="KW-0863">Zinc-finger</keyword>
<gene>
    <name evidence="9" type="ORF">MA16_Dca016878</name>
</gene>
<keyword evidence="6" id="KW-0539">Nucleus</keyword>
<dbReference type="Proteomes" id="UP000233837">
    <property type="component" value="Unassembled WGS sequence"/>
</dbReference>
<dbReference type="PROSITE" id="PS50808">
    <property type="entry name" value="ZF_BED"/>
    <property type="match status" value="1"/>
</dbReference>
<evidence type="ECO:0000256" key="3">
    <source>
        <dbReference type="ARBA" id="ARBA00022771"/>
    </source>
</evidence>
<dbReference type="Pfam" id="PF04937">
    <property type="entry name" value="DUF659"/>
    <property type="match status" value="1"/>
</dbReference>
<reference evidence="9 10" key="2">
    <citation type="journal article" date="2017" name="Nature">
        <title>The Apostasia genome and the evolution of orchids.</title>
        <authorList>
            <person name="Zhang G.Q."/>
            <person name="Liu K.W."/>
            <person name="Li Z."/>
            <person name="Lohaus R."/>
            <person name="Hsiao Y.Y."/>
            <person name="Niu S.C."/>
            <person name="Wang J.Y."/>
            <person name="Lin Y.C."/>
            <person name="Xu Q."/>
            <person name="Chen L.J."/>
            <person name="Yoshida K."/>
            <person name="Fujiwara S."/>
            <person name="Wang Z.W."/>
            <person name="Zhang Y.Q."/>
            <person name="Mitsuda N."/>
            <person name="Wang M."/>
            <person name="Liu G.H."/>
            <person name="Pecoraro L."/>
            <person name="Huang H.X."/>
            <person name="Xiao X.J."/>
            <person name="Lin M."/>
            <person name="Wu X.Y."/>
            <person name="Wu W.L."/>
            <person name="Chen Y.Y."/>
            <person name="Chang S.B."/>
            <person name="Sakamoto S."/>
            <person name="Ohme-Takagi M."/>
            <person name="Yagi M."/>
            <person name="Zeng S.J."/>
            <person name="Shen C.Y."/>
            <person name="Yeh C.M."/>
            <person name="Luo Y.B."/>
            <person name="Tsai W.C."/>
            <person name="Van de Peer Y."/>
            <person name="Liu Z.J."/>
        </authorList>
    </citation>
    <scope>NUCLEOTIDE SEQUENCE [LARGE SCALE GENOMIC DNA]</scope>
    <source>
        <tissue evidence="9">The whole plant</tissue>
    </source>
</reference>
<feature type="domain" description="BED-type" evidence="8">
    <location>
        <begin position="17"/>
        <end position="76"/>
    </location>
</feature>
<dbReference type="Pfam" id="PF05699">
    <property type="entry name" value="Dimer_Tnp_hAT"/>
    <property type="match status" value="1"/>
</dbReference>
<proteinExistence type="predicted"/>
<dbReference type="GO" id="GO:0005634">
    <property type="term" value="C:nucleus"/>
    <property type="evidence" value="ECO:0007669"/>
    <property type="project" value="UniProtKB-SubCell"/>
</dbReference>
<keyword evidence="10" id="KW-1185">Reference proteome</keyword>
<dbReference type="InterPro" id="IPR003656">
    <property type="entry name" value="Znf_BED"/>
</dbReference>
<evidence type="ECO:0000256" key="2">
    <source>
        <dbReference type="ARBA" id="ARBA00022723"/>
    </source>
</evidence>
<keyword evidence="5" id="KW-0238">DNA-binding</keyword>
<evidence type="ECO:0000256" key="4">
    <source>
        <dbReference type="ARBA" id="ARBA00022833"/>
    </source>
</evidence>
<accession>A0A2I0WNV1</accession>
<keyword evidence="4" id="KW-0862">Zinc</keyword>
<protein>
    <recommendedName>
        <fullName evidence="8">BED-type domain-containing protein</fullName>
    </recommendedName>
</protein>
<dbReference type="InterPro" id="IPR008906">
    <property type="entry name" value="HATC_C_dom"/>
</dbReference>
<name>A0A2I0WNV1_9ASPA</name>
<comment type="subcellular location">
    <subcellularLocation>
        <location evidence="1">Nucleus</location>
    </subcellularLocation>
</comment>
<evidence type="ECO:0000256" key="5">
    <source>
        <dbReference type="ARBA" id="ARBA00023125"/>
    </source>
</evidence>
<dbReference type="AlphaFoldDB" id="A0A2I0WNV1"/>
<dbReference type="Pfam" id="PF02892">
    <property type="entry name" value="zf-BED"/>
    <property type="match status" value="1"/>
</dbReference>
<dbReference type="GO" id="GO:0003677">
    <property type="term" value="F:DNA binding"/>
    <property type="evidence" value="ECO:0007669"/>
    <property type="project" value="UniProtKB-KW"/>
</dbReference>
<evidence type="ECO:0000256" key="6">
    <source>
        <dbReference type="ARBA" id="ARBA00023242"/>
    </source>
</evidence>
<dbReference type="PANTHER" id="PTHR32166">
    <property type="entry name" value="OSJNBA0013A04.12 PROTEIN"/>
    <property type="match status" value="1"/>
</dbReference>
<evidence type="ECO:0000313" key="9">
    <source>
        <dbReference type="EMBL" id="PKU77311.1"/>
    </source>
</evidence>
<sequence>MEELSNQTSASTYTVREKVDIAWNHFAEVKGVDEKKQFKCLHCGVSYKGGGINRMKQHLAGVKGNIAACKKVPHDVRYQMQENLKEILRKKMAVARWFFYCCIPFNALTSVYAPKIIDVIVAIGPGYKLPSYHNMRVNLLRDCKEECRLLIDSYRKTWKDTGYTLMTDGWTDSRSRTLINFLIYCPRGVAFLKSVDASDITKDATTLCSLFAEVVEWVGPESVVQIVTDNAANYKKAGQLLHERFNNIYWSPYAAHCMNLILKDIGSMPLIEDLAKKASKLTFFCYNHIFILAWLKKRPGWKEIVRPGATRFPTTFITLKSVHEHHHDLQALITSKFFVDSKISKTSKGKEVVSIILDLKFWDNCLIISKILGPLIRMLRIVDSDEKPSLGYLYDVMYRARKTIKVMFRNVKRSYKPFTTIIKRRRDTQLRQGIHAASYFVNPHFQYDRENYCQKPGILQGLVELIGNKDICSKPTLVMNEVRLFRYDLESFGKPIALTMAKEMQPDEWWKMFGSSAPNLLKVAIKILSQTSSSSVCERNWSVFEQIYSKRRNYLEHQRLNDLVYVRYNLNLKNRYDLTLNLYTSVNLSIMYNFNIKLFIHFLGFNLKKEIMIL</sequence>
<evidence type="ECO:0000313" key="10">
    <source>
        <dbReference type="Proteomes" id="UP000233837"/>
    </source>
</evidence>
<dbReference type="InterPro" id="IPR012337">
    <property type="entry name" value="RNaseH-like_sf"/>
</dbReference>
<dbReference type="InterPro" id="IPR007021">
    <property type="entry name" value="DUF659"/>
</dbReference>
<reference evidence="9 10" key="1">
    <citation type="journal article" date="2016" name="Sci. Rep.">
        <title>The Dendrobium catenatum Lindl. genome sequence provides insights into polysaccharide synthase, floral development and adaptive evolution.</title>
        <authorList>
            <person name="Zhang G.Q."/>
            <person name="Xu Q."/>
            <person name="Bian C."/>
            <person name="Tsai W.C."/>
            <person name="Yeh C.M."/>
            <person name="Liu K.W."/>
            <person name="Yoshida K."/>
            <person name="Zhang L.S."/>
            <person name="Chang S.B."/>
            <person name="Chen F."/>
            <person name="Shi Y."/>
            <person name="Su Y.Y."/>
            <person name="Zhang Y.Q."/>
            <person name="Chen L.J."/>
            <person name="Yin Y."/>
            <person name="Lin M."/>
            <person name="Huang H."/>
            <person name="Deng H."/>
            <person name="Wang Z.W."/>
            <person name="Zhu S.L."/>
            <person name="Zhao X."/>
            <person name="Deng C."/>
            <person name="Niu S.C."/>
            <person name="Huang J."/>
            <person name="Wang M."/>
            <person name="Liu G.H."/>
            <person name="Yang H.J."/>
            <person name="Xiao X.J."/>
            <person name="Hsiao Y.Y."/>
            <person name="Wu W.L."/>
            <person name="Chen Y.Y."/>
            <person name="Mitsuda N."/>
            <person name="Ohme-Takagi M."/>
            <person name="Luo Y.B."/>
            <person name="Van de Peer Y."/>
            <person name="Liu Z.J."/>
        </authorList>
    </citation>
    <scope>NUCLEOTIDE SEQUENCE [LARGE SCALE GENOMIC DNA]</scope>
    <source>
        <tissue evidence="9">The whole plant</tissue>
    </source>
</reference>
<dbReference type="EMBL" id="KZ502519">
    <property type="protein sequence ID" value="PKU77311.1"/>
    <property type="molecule type" value="Genomic_DNA"/>
</dbReference>
<evidence type="ECO:0000256" key="1">
    <source>
        <dbReference type="ARBA" id="ARBA00004123"/>
    </source>
</evidence>
<dbReference type="GO" id="GO:0008270">
    <property type="term" value="F:zinc ion binding"/>
    <property type="evidence" value="ECO:0007669"/>
    <property type="project" value="UniProtKB-KW"/>
</dbReference>